<dbReference type="GO" id="GO:0008477">
    <property type="term" value="F:purine nucleosidase activity"/>
    <property type="evidence" value="ECO:0007669"/>
    <property type="project" value="TreeGrafter"/>
</dbReference>
<evidence type="ECO:0000256" key="1">
    <source>
        <dbReference type="ARBA" id="ARBA00022801"/>
    </source>
</evidence>
<organism evidence="5 6">
    <name type="scientific">Acetobacter oeni</name>
    <dbReference type="NCBI Taxonomy" id="304077"/>
    <lineage>
        <taxon>Bacteria</taxon>
        <taxon>Pseudomonadati</taxon>
        <taxon>Pseudomonadota</taxon>
        <taxon>Alphaproteobacteria</taxon>
        <taxon>Acetobacterales</taxon>
        <taxon>Acetobacteraceae</taxon>
        <taxon>Acetobacter</taxon>
    </lineage>
</organism>
<keyword evidence="3" id="KW-0732">Signal</keyword>
<feature type="domain" description="Inosine/uridine-preferring nucleoside hydrolase" evidence="4">
    <location>
        <begin position="44"/>
        <end position="345"/>
    </location>
</feature>
<dbReference type="Gene3D" id="3.90.245.10">
    <property type="entry name" value="Ribonucleoside hydrolase-like"/>
    <property type="match status" value="1"/>
</dbReference>
<dbReference type="Pfam" id="PF01156">
    <property type="entry name" value="IU_nuc_hydro"/>
    <property type="match status" value="1"/>
</dbReference>
<accession>A0A511XJ92</accession>
<dbReference type="AlphaFoldDB" id="A0A511XJ92"/>
<evidence type="ECO:0000256" key="2">
    <source>
        <dbReference type="ARBA" id="ARBA00023295"/>
    </source>
</evidence>
<dbReference type="PANTHER" id="PTHR12304:SF4">
    <property type="entry name" value="URIDINE NUCLEOSIDASE"/>
    <property type="match status" value="1"/>
</dbReference>
<feature type="chain" id="PRO_5021969161" evidence="3">
    <location>
        <begin position="38"/>
        <end position="357"/>
    </location>
</feature>
<dbReference type="InterPro" id="IPR001910">
    <property type="entry name" value="Inosine/uridine_hydrolase_dom"/>
</dbReference>
<evidence type="ECO:0000313" key="6">
    <source>
        <dbReference type="Proteomes" id="UP000321746"/>
    </source>
</evidence>
<proteinExistence type="predicted"/>
<dbReference type="PANTHER" id="PTHR12304">
    <property type="entry name" value="INOSINE-URIDINE PREFERRING NUCLEOSIDE HYDROLASE"/>
    <property type="match status" value="1"/>
</dbReference>
<dbReference type="GO" id="GO:0006152">
    <property type="term" value="P:purine nucleoside catabolic process"/>
    <property type="evidence" value="ECO:0007669"/>
    <property type="project" value="TreeGrafter"/>
</dbReference>
<comment type="caution">
    <text evidence="5">The sequence shown here is derived from an EMBL/GenBank/DDBJ whole genome shotgun (WGS) entry which is preliminary data.</text>
</comment>
<dbReference type="CDD" id="cd02650">
    <property type="entry name" value="nuc_hydro_CaPnhB"/>
    <property type="match status" value="1"/>
</dbReference>
<reference evidence="5 6" key="1">
    <citation type="submission" date="2019-07" db="EMBL/GenBank/DDBJ databases">
        <title>Whole genome shotgun sequence of Acetobacter oeni NBRC 105207.</title>
        <authorList>
            <person name="Hosoyama A."/>
            <person name="Uohara A."/>
            <person name="Ohji S."/>
            <person name="Ichikawa N."/>
        </authorList>
    </citation>
    <scope>NUCLEOTIDE SEQUENCE [LARGE SCALE GENOMIC DNA]</scope>
    <source>
        <strain evidence="5 6">NBRC 105207</strain>
    </source>
</reference>
<dbReference type="Proteomes" id="UP000321746">
    <property type="component" value="Unassembled WGS sequence"/>
</dbReference>
<evidence type="ECO:0000259" key="4">
    <source>
        <dbReference type="Pfam" id="PF01156"/>
    </source>
</evidence>
<dbReference type="InterPro" id="IPR036452">
    <property type="entry name" value="Ribo_hydro-like"/>
</dbReference>
<protein>
    <submittedName>
        <fullName evidence="5">Inosine-uridine preferring nucleoside hydrolase</fullName>
    </submittedName>
</protein>
<dbReference type="InterPro" id="IPR023186">
    <property type="entry name" value="IUNH"/>
</dbReference>
<feature type="signal peptide" evidence="3">
    <location>
        <begin position="1"/>
        <end position="37"/>
    </location>
</feature>
<evidence type="ECO:0000256" key="3">
    <source>
        <dbReference type="SAM" id="SignalP"/>
    </source>
</evidence>
<keyword evidence="2" id="KW-0326">Glycosidase</keyword>
<dbReference type="GO" id="GO:0005829">
    <property type="term" value="C:cytosol"/>
    <property type="evidence" value="ECO:0007669"/>
    <property type="project" value="TreeGrafter"/>
</dbReference>
<keyword evidence="6" id="KW-1185">Reference proteome</keyword>
<dbReference type="EMBL" id="BJYG01000013">
    <property type="protein sequence ID" value="GEN63015.1"/>
    <property type="molecule type" value="Genomic_DNA"/>
</dbReference>
<name>A0A511XJ92_9PROT</name>
<dbReference type="InterPro" id="IPR006311">
    <property type="entry name" value="TAT_signal"/>
</dbReference>
<evidence type="ECO:0000313" key="5">
    <source>
        <dbReference type="EMBL" id="GEN63015.1"/>
    </source>
</evidence>
<dbReference type="PROSITE" id="PS51318">
    <property type="entry name" value="TAT"/>
    <property type="match status" value="1"/>
</dbReference>
<dbReference type="SUPFAM" id="SSF53590">
    <property type="entry name" value="Nucleoside hydrolase"/>
    <property type="match status" value="1"/>
</dbReference>
<dbReference type="RefSeq" id="WP_242011878.1">
    <property type="nucleotide sequence ID" value="NZ_BJYG01000013.1"/>
</dbReference>
<sequence>MAVNTFGMFLLRRSFLRHTLSAAVLAGASARLSSAVAAPVRQKVIFDTDPGVDDTMALLLLRYTPGIDLIGITTAAGNGRIETTTRNALYLAERFRIEAPVAMGQGTSLDGITSEPPVSIHGKNALGDIAIPAIRHKVDGRPAHELMIDLIRAHPHEITLIATGHMTNLGLALRKAPEIASLVKNVVLMGGAFGYNGARGNITPVAEANFHGDPRAADEVCGASWPLTIVGLDVTTRTIMTDAYFADLRDRGGAAGRFLWDVTRVYMDFHKSLGLPGIYVNDASAAAFVIDPALFRTVSGAVRVVRGGISDGESAMKPDGRKFPPGDWDHRPSPAVCVDVDADGVRALFSRTILRAG</sequence>
<keyword evidence="1 5" id="KW-0378">Hydrolase</keyword>
<gene>
    <name evidence="5" type="ORF">AOE01nite_12390</name>
</gene>